<dbReference type="InterPro" id="IPR003597">
    <property type="entry name" value="Ig_C1-set"/>
</dbReference>
<dbReference type="SUPFAM" id="SSF48726">
    <property type="entry name" value="Immunoglobulin"/>
    <property type="match status" value="1"/>
</dbReference>
<dbReference type="InterPro" id="IPR013783">
    <property type="entry name" value="Ig-like_fold"/>
</dbReference>
<evidence type="ECO:0000313" key="3">
    <source>
        <dbReference type="EMBL" id="KAJ8278703.1"/>
    </source>
</evidence>
<feature type="chain" id="PRO_5040256186" description="Ig-like domain-containing protein" evidence="1">
    <location>
        <begin position="19"/>
        <end position="146"/>
    </location>
</feature>
<gene>
    <name evidence="3" type="ORF">COCON_G00057690</name>
</gene>
<name>A0A9Q1I3A2_CONCO</name>
<feature type="signal peptide" evidence="1">
    <location>
        <begin position="1"/>
        <end position="18"/>
    </location>
</feature>
<keyword evidence="4" id="KW-1185">Reference proteome</keyword>
<accession>A0A9Q1I3A2</accession>
<evidence type="ECO:0000259" key="2">
    <source>
        <dbReference type="PROSITE" id="PS50835"/>
    </source>
</evidence>
<dbReference type="InterPro" id="IPR007110">
    <property type="entry name" value="Ig-like_dom"/>
</dbReference>
<dbReference type="CDD" id="cd00098">
    <property type="entry name" value="IgC1"/>
    <property type="match status" value="1"/>
</dbReference>
<sequence>MRTESLWISLLLLGFTNGEKPGQQLVLFSDGIKLMVEGTWNSTAPSVLVFLPPSVGKTSETVTLLCLAHGLFTGVVDFSWRINDTAVTASESVAQASREPDGSYSASGLLVIPNTAWSHGNSYRCAVTQGSQVHEGSAQTSCLCGS</sequence>
<dbReference type="EMBL" id="JAFJMO010000004">
    <property type="protein sequence ID" value="KAJ8278703.1"/>
    <property type="molecule type" value="Genomic_DNA"/>
</dbReference>
<dbReference type="OrthoDB" id="8837635at2759"/>
<dbReference type="InterPro" id="IPR036179">
    <property type="entry name" value="Ig-like_dom_sf"/>
</dbReference>
<dbReference type="PROSITE" id="PS50835">
    <property type="entry name" value="IG_LIKE"/>
    <property type="match status" value="1"/>
</dbReference>
<dbReference type="AlphaFoldDB" id="A0A9Q1I3A2"/>
<protein>
    <recommendedName>
        <fullName evidence="2">Ig-like domain-containing protein</fullName>
    </recommendedName>
</protein>
<dbReference type="SMART" id="SM00407">
    <property type="entry name" value="IGc1"/>
    <property type="match status" value="1"/>
</dbReference>
<dbReference type="Gene3D" id="2.60.40.10">
    <property type="entry name" value="Immunoglobulins"/>
    <property type="match status" value="1"/>
</dbReference>
<organism evidence="3 4">
    <name type="scientific">Conger conger</name>
    <name type="common">Conger eel</name>
    <name type="synonym">Muraena conger</name>
    <dbReference type="NCBI Taxonomy" id="82655"/>
    <lineage>
        <taxon>Eukaryota</taxon>
        <taxon>Metazoa</taxon>
        <taxon>Chordata</taxon>
        <taxon>Craniata</taxon>
        <taxon>Vertebrata</taxon>
        <taxon>Euteleostomi</taxon>
        <taxon>Actinopterygii</taxon>
        <taxon>Neopterygii</taxon>
        <taxon>Teleostei</taxon>
        <taxon>Anguilliformes</taxon>
        <taxon>Congridae</taxon>
        <taxon>Conger</taxon>
    </lineage>
</organism>
<comment type="caution">
    <text evidence="3">The sequence shown here is derived from an EMBL/GenBank/DDBJ whole genome shotgun (WGS) entry which is preliminary data.</text>
</comment>
<feature type="domain" description="Ig-like" evidence="2">
    <location>
        <begin position="45"/>
        <end position="141"/>
    </location>
</feature>
<dbReference type="Proteomes" id="UP001152803">
    <property type="component" value="Unassembled WGS sequence"/>
</dbReference>
<evidence type="ECO:0000313" key="4">
    <source>
        <dbReference type="Proteomes" id="UP001152803"/>
    </source>
</evidence>
<keyword evidence="1" id="KW-0732">Signal</keyword>
<reference evidence="3" key="1">
    <citation type="journal article" date="2023" name="Science">
        <title>Genome structures resolve the early diversification of teleost fishes.</title>
        <authorList>
            <person name="Parey E."/>
            <person name="Louis A."/>
            <person name="Montfort J."/>
            <person name="Bouchez O."/>
            <person name="Roques C."/>
            <person name="Iampietro C."/>
            <person name="Lluch J."/>
            <person name="Castinel A."/>
            <person name="Donnadieu C."/>
            <person name="Desvignes T."/>
            <person name="Floi Bucao C."/>
            <person name="Jouanno E."/>
            <person name="Wen M."/>
            <person name="Mejri S."/>
            <person name="Dirks R."/>
            <person name="Jansen H."/>
            <person name="Henkel C."/>
            <person name="Chen W.J."/>
            <person name="Zahm M."/>
            <person name="Cabau C."/>
            <person name="Klopp C."/>
            <person name="Thompson A.W."/>
            <person name="Robinson-Rechavi M."/>
            <person name="Braasch I."/>
            <person name="Lecointre G."/>
            <person name="Bobe J."/>
            <person name="Postlethwait J.H."/>
            <person name="Berthelot C."/>
            <person name="Roest Crollius H."/>
            <person name="Guiguen Y."/>
        </authorList>
    </citation>
    <scope>NUCLEOTIDE SEQUENCE</scope>
    <source>
        <strain evidence="3">Concon-B</strain>
    </source>
</reference>
<proteinExistence type="predicted"/>
<dbReference type="Pfam" id="PF07654">
    <property type="entry name" value="C1-set"/>
    <property type="match status" value="1"/>
</dbReference>
<evidence type="ECO:0000256" key="1">
    <source>
        <dbReference type="SAM" id="SignalP"/>
    </source>
</evidence>